<name>A0A8J5LDY4_ZINOF</name>
<evidence type="ECO:0000313" key="1">
    <source>
        <dbReference type="EMBL" id="KAG6510582.1"/>
    </source>
</evidence>
<dbReference type="AlphaFoldDB" id="A0A8J5LDY4"/>
<reference evidence="1 2" key="1">
    <citation type="submission" date="2020-08" db="EMBL/GenBank/DDBJ databases">
        <title>Plant Genome Project.</title>
        <authorList>
            <person name="Zhang R.-G."/>
        </authorList>
    </citation>
    <scope>NUCLEOTIDE SEQUENCE [LARGE SCALE GENOMIC DNA]</scope>
    <source>
        <tissue evidence="1">Rhizome</tissue>
    </source>
</reference>
<organism evidence="1 2">
    <name type="scientific">Zingiber officinale</name>
    <name type="common">Ginger</name>
    <name type="synonym">Amomum zingiber</name>
    <dbReference type="NCBI Taxonomy" id="94328"/>
    <lineage>
        <taxon>Eukaryota</taxon>
        <taxon>Viridiplantae</taxon>
        <taxon>Streptophyta</taxon>
        <taxon>Embryophyta</taxon>
        <taxon>Tracheophyta</taxon>
        <taxon>Spermatophyta</taxon>
        <taxon>Magnoliopsida</taxon>
        <taxon>Liliopsida</taxon>
        <taxon>Zingiberales</taxon>
        <taxon>Zingiberaceae</taxon>
        <taxon>Zingiber</taxon>
    </lineage>
</organism>
<keyword evidence="2" id="KW-1185">Reference proteome</keyword>
<accession>A0A8J5LDY4</accession>
<sequence>MMSSQHPSLTLEGFALAAHVPVSKLARYSSTKEGKALELGSKKRIDTAKMCYGLYLFKTPQPMEVLVVSSDFSKGKSVCSSNPKSLFNSSTNKDGEVML</sequence>
<dbReference type="EMBL" id="JACMSC010000008">
    <property type="protein sequence ID" value="KAG6510582.1"/>
    <property type="molecule type" value="Genomic_DNA"/>
</dbReference>
<comment type="caution">
    <text evidence="1">The sequence shown here is derived from an EMBL/GenBank/DDBJ whole genome shotgun (WGS) entry which is preliminary data.</text>
</comment>
<proteinExistence type="predicted"/>
<protein>
    <submittedName>
        <fullName evidence="1">Uncharacterized protein</fullName>
    </submittedName>
</protein>
<dbReference type="Proteomes" id="UP000734854">
    <property type="component" value="Unassembled WGS sequence"/>
</dbReference>
<gene>
    <name evidence="1" type="ORF">ZIOFF_028607</name>
</gene>
<evidence type="ECO:0000313" key="2">
    <source>
        <dbReference type="Proteomes" id="UP000734854"/>
    </source>
</evidence>